<evidence type="ECO:0000313" key="2">
    <source>
        <dbReference type="Proteomes" id="UP000308600"/>
    </source>
</evidence>
<gene>
    <name evidence="1" type="ORF">BDN72DRAFT_838980</name>
</gene>
<proteinExistence type="predicted"/>
<keyword evidence="2" id="KW-1185">Reference proteome</keyword>
<evidence type="ECO:0000313" key="1">
    <source>
        <dbReference type="EMBL" id="TFK70458.1"/>
    </source>
</evidence>
<accession>A0ACD3AXK5</accession>
<reference evidence="1 2" key="1">
    <citation type="journal article" date="2019" name="Nat. Ecol. Evol.">
        <title>Megaphylogeny resolves global patterns of mushroom evolution.</title>
        <authorList>
            <person name="Varga T."/>
            <person name="Krizsan K."/>
            <person name="Foldi C."/>
            <person name="Dima B."/>
            <person name="Sanchez-Garcia M."/>
            <person name="Sanchez-Ramirez S."/>
            <person name="Szollosi G.J."/>
            <person name="Szarkandi J.G."/>
            <person name="Papp V."/>
            <person name="Albert L."/>
            <person name="Andreopoulos W."/>
            <person name="Angelini C."/>
            <person name="Antonin V."/>
            <person name="Barry K.W."/>
            <person name="Bougher N.L."/>
            <person name="Buchanan P."/>
            <person name="Buyck B."/>
            <person name="Bense V."/>
            <person name="Catcheside P."/>
            <person name="Chovatia M."/>
            <person name="Cooper J."/>
            <person name="Damon W."/>
            <person name="Desjardin D."/>
            <person name="Finy P."/>
            <person name="Geml J."/>
            <person name="Haridas S."/>
            <person name="Hughes K."/>
            <person name="Justo A."/>
            <person name="Karasinski D."/>
            <person name="Kautmanova I."/>
            <person name="Kiss B."/>
            <person name="Kocsube S."/>
            <person name="Kotiranta H."/>
            <person name="LaButti K.M."/>
            <person name="Lechner B.E."/>
            <person name="Liimatainen K."/>
            <person name="Lipzen A."/>
            <person name="Lukacs Z."/>
            <person name="Mihaltcheva S."/>
            <person name="Morgado L.N."/>
            <person name="Niskanen T."/>
            <person name="Noordeloos M.E."/>
            <person name="Ohm R.A."/>
            <person name="Ortiz-Santana B."/>
            <person name="Ovrebo C."/>
            <person name="Racz N."/>
            <person name="Riley R."/>
            <person name="Savchenko A."/>
            <person name="Shiryaev A."/>
            <person name="Soop K."/>
            <person name="Spirin V."/>
            <person name="Szebenyi C."/>
            <person name="Tomsovsky M."/>
            <person name="Tulloss R.E."/>
            <person name="Uehling J."/>
            <person name="Grigoriev I.V."/>
            <person name="Vagvolgyi C."/>
            <person name="Papp T."/>
            <person name="Martin F.M."/>
            <person name="Miettinen O."/>
            <person name="Hibbett D.S."/>
            <person name="Nagy L.G."/>
        </authorList>
    </citation>
    <scope>NUCLEOTIDE SEQUENCE [LARGE SCALE GENOMIC DNA]</scope>
    <source>
        <strain evidence="1 2">NL-1719</strain>
    </source>
</reference>
<name>A0ACD3AXK5_9AGAR</name>
<dbReference type="Proteomes" id="UP000308600">
    <property type="component" value="Unassembled WGS sequence"/>
</dbReference>
<dbReference type="EMBL" id="ML208313">
    <property type="protein sequence ID" value="TFK70458.1"/>
    <property type="molecule type" value="Genomic_DNA"/>
</dbReference>
<protein>
    <submittedName>
        <fullName evidence="1">Uncharacterized protein</fullName>
    </submittedName>
</protein>
<organism evidence="1 2">
    <name type="scientific">Pluteus cervinus</name>
    <dbReference type="NCBI Taxonomy" id="181527"/>
    <lineage>
        <taxon>Eukaryota</taxon>
        <taxon>Fungi</taxon>
        <taxon>Dikarya</taxon>
        <taxon>Basidiomycota</taxon>
        <taxon>Agaricomycotina</taxon>
        <taxon>Agaricomycetes</taxon>
        <taxon>Agaricomycetidae</taxon>
        <taxon>Agaricales</taxon>
        <taxon>Pluteineae</taxon>
        <taxon>Pluteaceae</taxon>
        <taxon>Pluteus</taxon>
    </lineage>
</organism>
<sequence length="375" mass="41818">MPQPQPSQFPERSIRPNLHTSTPYARNAEQTSQHHDEHEGLSFLGDNNHHGSFFQQPPDSRNTTHDGQFEPLTTPGIQRSMSVPQMSPVHLGIYDGTAYITKLANTLRLVPMQQQSALEFNQLPPDPNLRLAVLHTRLLAMESQTSTALSQMSELKKGVDTVIQYTKTRWDLDAGQKSAIKTQLNHQLLKSNMTFKNAVGRTMEEISKHRASYHLEAIRDNEVVKAVVEAYLDKEITGVRNKFRKMIFKWSSAPLDVLVQKLTSEFHKRKANGKVSEATTARIALARQIAVPMAAKKNTKGADTGFWKALETALNTLVKKNSSNAESDAWKVWEKATISTDKSTYISDPTIPSDDDDDTDADNRNGPGEAGGDDD</sequence>